<evidence type="ECO:0000256" key="1">
    <source>
        <dbReference type="SAM" id="MobiDB-lite"/>
    </source>
</evidence>
<feature type="region of interest" description="Disordered" evidence="1">
    <location>
        <begin position="207"/>
        <end position="235"/>
    </location>
</feature>
<dbReference type="AlphaFoldDB" id="A0A9P6JN03"/>
<comment type="caution">
    <text evidence="2">The sequence shown here is derived from an EMBL/GenBank/DDBJ whole genome shotgun (WGS) entry which is preliminary data.</text>
</comment>
<keyword evidence="3" id="KW-1185">Reference proteome</keyword>
<sequence>MSKTISTGTLSLRFMQNAQRAKQLKEVELERAEVQDDGKWEVSQAIKDAWGLKEGEPSSSSQTIDVHEASYLPFIFTASGKGDADTSADANEVARQRLPGRRVFNKRGEEVPLNSSEADAESLPKTVIPESSPQPGGRKIHPRPVTISATASGSRGALLKGFDTFEQTRIFAPKTDYYKGNARSEDTKAKSARQAVFETTDVGVDLRVGQTKPKPPPLEAPSSSATFMKPPGVDVPKEMISGLTKGRISTKPKSRAQEIIEGARAKQNNKQEGVTTSEFLKPKGVDDAPSLSIDISLNDTIQQASNETKKKKRSKRERDDLQVDKTPSRKKKKTEDA</sequence>
<feature type="region of interest" description="Disordered" evidence="1">
    <location>
        <begin position="81"/>
        <end position="153"/>
    </location>
</feature>
<dbReference type="OrthoDB" id="3251271at2759"/>
<evidence type="ECO:0000313" key="3">
    <source>
        <dbReference type="Proteomes" id="UP000807306"/>
    </source>
</evidence>
<organism evidence="2 3">
    <name type="scientific">Crepidotus variabilis</name>
    <dbReference type="NCBI Taxonomy" id="179855"/>
    <lineage>
        <taxon>Eukaryota</taxon>
        <taxon>Fungi</taxon>
        <taxon>Dikarya</taxon>
        <taxon>Basidiomycota</taxon>
        <taxon>Agaricomycotina</taxon>
        <taxon>Agaricomycetes</taxon>
        <taxon>Agaricomycetidae</taxon>
        <taxon>Agaricales</taxon>
        <taxon>Agaricineae</taxon>
        <taxon>Crepidotaceae</taxon>
        <taxon>Crepidotus</taxon>
    </lineage>
</organism>
<protein>
    <submittedName>
        <fullName evidence="2">Uncharacterized protein</fullName>
    </submittedName>
</protein>
<gene>
    <name evidence="2" type="ORF">CPB83DRAFT_816450</name>
</gene>
<feature type="compositionally biased region" description="Basic and acidic residues" evidence="1">
    <location>
        <begin position="316"/>
        <end position="337"/>
    </location>
</feature>
<name>A0A9P6JN03_9AGAR</name>
<reference evidence="2" key="1">
    <citation type="submission" date="2020-11" db="EMBL/GenBank/DDBJ databases">
        <authorList>
            <consortium name="DOE Joint Genome Institute"/>
            <person name="Ahrendt S."/>
            <person name="Riley R."/>
            <person name="Andreopoulos W."/>
            <person name="Labutti K."/>
            <person name="Pangilinan J."/>
            <person name="Ruiz-Duenas F.J."/>
            <person name="Barrasa J.M."/>
            <person name="Sanchez-Garcia M."/>
            <person name="Camarero S."/>
            <person name="Miyauchi S."/>
            <person name="Serrano A."/>
            <person name="Linde D."/>
            <person name="Babiker R."/>
            <person name="Drula E."/>
            <person name="Ayuso-Fernandez I."/>
            <person name="Pacheco R."/>
            <person name="Padilla G."/>
            <person name="Ferreira P."/>
            <person name="Barriuso J."/>
            <person name="Kellner H."/>
            <person name="Castanera R."/>
            <person name="Alfaro M."/>
            <person name="Ramirez L."/>
            <person name="Pisabarro A.G."/>
            <person name="Kuo A."/>
            <person name="Tritt A."/>
            <person name="Lipzen A."/>
            <person name="He G."/>
            <person name="Yan M."/>
            <person name="Ng V."/>
            <person name="Cullen D."/>
            <person name="Martin F."/>
            <person name="Rosso M.-N."/>
            <person name="Henrissat B."/>
            <person name="Hibbett D."/>
            <person name="Martinez A.T."/>
            <person name="Grigoriev I.V."/>
        </authorList>
    </citation>
    <scope>NUCLEOTIDE SEQUENCE</scope>
    <source>
        <strain evidence="2">CBS 506.95</strain>
    </source>
</reference>
<proteinExistence type="predicted"/>
<evidence type="ECO:0000313" key="2">
    <source>
        <dbReference type="EMBL" id="KAF9526877.1"/>
    </source>
</evidence>
<dbReference type="Proteomes" id="UP000807306">
    <property type="component" value="Unassembled WGS sequence"/>
</dbReference>
<feature type="compositionally biased region" description="Polar residues" evidence="1">
    <location>
        <begin position="293"/>
        <end position="306"/>
    </location>
</feature>
<dbReference type="EMBL" id="MU157866">
    <property type="protein sequence ID" value="KAF9526877.1"/>
    <property type="molecule type" value="Genomic_DNA"/>
</dbReference>
<accession>A0A9P6JN03</accession>
<feature type="region of interest" description="Disordered" evidence="1">
    <location>
        <begin position="262"/>
        <end position="337"/>
    </location>
</feature>
<feature type="compositionally biased region" description="Polar residues" evidence="1">
    <location>
        <begin position="266"/>
        <end position="278"/>
    </location>
</feature>